<gene>
    <name evidence="4" type="ORF">NPIL_202131</name>
    <name evidence="3" type="ORF">NPIL_298271</name>
    <name evidence="1" type="ORF">NPIL_321531</name>
    <name evidence="2" type="ORF">NPIL_578521</name>
</gene>
<evidence type="ECO:0000313" key="3">
    <source>
        <dbReference type="EMBL" id="GFT99232.1"/>
    </source>
</evidence>
<organism evidence="4 5">
    <name type="scientific">Nephila pilipes</name>
    <name type="common">Giant wood spider</name>
    <name type="synonym">Nephila maculata</name>
    <dbReference type="NCBI Taxonomy" id="299642"/>
    <lineage>
        <taxon>Eukaryota</taxon>
        <taxon>Metazoa</taxon>
        <taxon>Ecdysozoa</taxon>
        <taxon>Arthropoda</taxon>
        <taxon>Chelicerata</taxon>
        <taxon>Arachnida</taxon>
        <taxon>Araneae</taxon>
        <taxon>Araneomorphae</taxon>
        <taxon>Entelegynae</taxon>
        <taxon>Araneoidea</taxon>
        <taxon>Nephilidae</taxon>
        <taxon>Nephila</taxon>
    </lineage>
</organism>
<sequence>MNLKEKQVQMMPDIEKDVIIQEKNQESIEIPKLDIVSLSVVISLSVLGMPHVFKLSQYASKYSQWLGSGDG</sequence>
<dbReference type="EMBL" id="BMAW01115784">
    <property type="protein sequence ID" value="GFT67657.1"/>
    <property type="molecule type" value="Genomic_DNA"/>
</dbReference>
<keyword evidence="5" id="KW-1185">Reference proteome</keyword>
<dbReference type="Proteomes" id="UP000887013">
    <property type="component" value="Unassembled WGS sequence"/>
</dbReference>
<dbReference type="AlphaFoldDB" id="A0A8X6UH39"/>
<evidence type="ECO:0000313" key="4">
    <source>
        <dbReference type="EMBL" id="GFU32420.1"/>
    </source>
</evidence>
<evidence type="ECO:0000313" key="5">
    <source>
        <dbReference type="Proteomes" id="UP000887013"/>
    </source>
</evidence>
<protein>
    <submittedName>
        <fullName evidence="4">Uncharacterized protein</fullName>
    </submittedName>
</protein>
<evidence type="ECO:0000313" key="1">
    <source>
        <dbReference type="EMBL" id="GFT21648.1"/>
    </source>
</evidence>
<evidence type="ECO:0000313" key="2">
    <source>
        <dbReference type="EMBL" id="GFT67657.1"/>
    </source>
</evidence>
<dbReference type="EMBL" id="BMAW01075947">
    <property type="protein sequence ID" value="GFT99232.1"/>
    <property type="molecule type" value="Genomic_DNA"/>
</dbReference>
<name>A0A8X6UH39_NEPPI</name>
<proteinExistence type="predicted"/>
<accession>A0A8X6UH39</accession>
<reference evidence="4" key="1">
    <citation type="submission" date="2020-08" db="EMBL/GenBank/DDBJ databases">
        <title>Multicomponent nature underlies the extraordinary mechanical properties of spider dragline silk.</title>
        <authorList>
            <person name="Kono N."/>
            <person name="Nakamura H."/>
            <person name="Mori M."/>
            <person name="Yoshida Y."/>
            <person name="Ohtoshi R."/>
            <person name="Malay A.D."/>
            <person name="Moran D.A.P."/>
            <person name="Tomita M."/>
            <person name="Numata K."/>
            <person name="Arakawa K."/>
        </authorList>
    </citation>
    <scope>NUCLEOTIDE SEQUENCE</scope>
</reference>
<dbReference type="EMBL" id="BMAW01059545">
    <property type="protein sequence ID" value="GFT21648.1"/>
    <property type="molecule type" value="Genomic_DNA"/>
</dbReference>
<dbReference type="EMBL" id="BMAW01129903">
    <property type="protein sequence ID" value="GFU32420.1"/>
    <property type="molecule type" value="Genomic_DNA"/>
</dbReference>
<comment type="caution">
    <text evidence="4">The sequence shown here is derived from an EMBL/GenBank/DDBJ whole genome shotgun (WGS) entry which is preliminary data.</text>
</comment>